<feature type="transmembrane region" description="Helical" evidence="1">
    <location>
        <begin position="53"/>
        <end position="74"/>
    </location>
</feature>
<sequence>MGFEFPELHKRTWANLIGRLCQLVGAIVVCAYYGRILNRAMKEDVYSDSKWVYAVTVGAISGLTAFAYIVWGLLLEFRAIALLFAWDAVIVILWLVCSGIFGKMYLGENAEMDQGIQDMKIAAGFDLANMLLWIISASYCGWIIFVADRKLLSEGRAKPRPKEERAGGLEEQQL</sequence>
<keyword evidence="1" id="KW-1133">Transmembrane helix</keyword>
<organism evidence="2 3">
    <name type="scientific">Cyphellophora europaea (strain CBS 101466)</name>
    <name type="common">Phialophora europaea</name>
    <dbReference type="NCBI Taxonomy" id="1220924"/>
    <lineage>
        <taxon>Eukaryota</taxon>
        <taxon>Fungi</taxon>
        <taxon>Dikarya</taxon>
        <taxon>Ascomycota</taxon>
        <taxon>Pezizomycotina</taxon>
        <taxon>Eurotiomycetes</taxon>
        <taxon>Chaetothyriomycetidae</taxon>
        <taxon>Chaetothyriales</taxon>
        <taxon>Cyphellophoraceae</taxon>
        <taxon>Cyphellophora</taxon>
    </lineage>
</organism>
<dbReference type="PANTHER" id="PTHR42083">
    <property type="entry name" value="MARVEL DOMAIN-CONTAINING PROTEIN"/>
    <property type="match status" value="1"/>
</dbReference>
<dbReference type="RefSeq" id="XP_008717044.1">
    <property type="nucleotide sequence ID" value="XM_008718822.1"/>
</dbReference>
<evidence type="ECO:0000256" key="1">
    <source>
        <dbReference type="SAM" id="Phobius"/>
    </source>
</evidence>
<accession>W2RUJ7</accession>
<dbReference type="PANTHER" id="PTHR42083:SF1">
    <property type="entry name" value="MARVEL DOMAIN-CONTAINING PROTEIN"/>
    <property type="match status" value="1"/>
</dbReference>
<dbReference type="Proteomes" id="UP000030752">
    <property type="component" value="Unassembled WGS sequence"/>
</dbReference>
<keyword evidence="1" id="KW-0472">Membrane</keyword>
<dbReference type="OrthoDB" id="5363290at2759"/>
<dbReference type="AlphaFoldDB" id="W2RUJ7"/>
<protein>
    <recommendedName>
        <fullName evidence="4">MARVEL domain-containing protein</fullName>
    </recommendedName>
</protein>
<feature type="transmembrane region" description="Helical" evidence="1">
    <location>
        <begin position="12"/>
        <end position="33"/>
    </location>
</feature>
<evidence type="ECO:0008006" key="4">
    <source>
        <dbReference type="Google" id="ProtNLM"/>
    </source>
</evidence>
<reference evidence="2 3" key="1">
    <citation type="submission" date="2013-03" db="EMBL/GenBank/DDBJ databases">
        <title>The Genome Sequence of Phialophora europaea CBS 101466.</title>
        <authorList>
            <consortium name="The Broad Institute Genomics Platform"/>
            <person name="Cuomo C."/>
            <person name="de Hoog S."/>
            <person name="Gorbushina A."/>
            <person name="Walker B."/>
            <person name="Young S.K."/>
            <person name="Zeng Q."/>
            <person name="Gargeya S."/>
            <person name="Fitzgerald M."/>
            <person name="Haas B."/>
            <person name="Abouelleil A."/>
            <person name="Allen A.W."/>
            <person name="Alvarado L."/>
            <person name="Arachchi H.M."/>
            <person name="Berlin A.M."/>
            <person name="Chapman S.B."/>
            <person name="Gainer-Dewar J."/>
            <person name="Goldberg J."/>
            <person name="Griggs A."/>
            <person name="Gujja S."/>
            <person name="Hansen M."/>
            <person name="Howarth C."/>
            <person name="Imamovic A."/>
            <person name="Ireland A."/>
            <person name="Larimer J."/>
            <person name="McCowan C."/>
            <person name="Murphy C."/>
            <person name="Pearson M."/>
            <person name="Poon T.W."/>
            <person name="Priest M."/>
            <person name="Roberts A."/>
            <person name="Saif S."/>
            <person name="Shea T."/>
            <person name="Sisk P."/>
            <person name="Sykes S."/>
            <person name="Wortman J."/>
            <person name="Nusbaum C."/>
            <person name="Birren B."/>
        </authorList>
    </citation>
    <scope>NUCLEOTIDE SEQUENCE [LARGE SCALE GENOMIC DNA]</scope>
    <source>
        <strain evidence="2 3">CBS 101466</strain>
    </source>
</reference>
<name>W2RUJ7_CYPE1</name>
<evidence type="ECO:0000313" key="2">
    <source>
        <dbReference type="EMBL" id="ETN40201.1"/>
    </source>
</evidence>
<evidence type="ECO:0000313" key="3">
    <source>
        <dbReference type="Proteomes" id="UP000030752"/>
    </source>
</evidence>
<dbReference type="eggNOG" id="ENOG502SARD">
    <property type="taxonomic scope" value="Eukaryota"/>
</dbReference>
<dbReference type="GeneID" id="19971816"/>
<dbReference type="InParanoid" id="W2RUJ7"/>
<proteinExistence type="predicted"/>
<feature type="transmembrane region" description="Helical" evidence="1">
    <location>
        <begin position="80"/>
        <end position="106"/>
    </location>
</feature>
<keyword evidence="3" id="KW-1185">Reference proteome</keyword>
<keyword evidence="1" id="KW-0812">Transmembrane</keyword>
<feature type="transmembrane region" description="Helical" evidence="1">
    <location>
        <begin position="127"/>
        <end position="147"/>
    </location>
</feature>
<dbReference type="HOGENOM" id="CLU_096567_3_0_1"/>
<dbReference type="EMBL" id="KB822720">
    <property type="protein sequence ID" value="ETN40201.1"/>
    <property type="molecule type" value="Genomic_DNA"/>
</dbReference>
<gene>
    <name evidence="2" type="ORF">HMPREF1541_04477</name>
</gene>
<dbReference type="VEuPathDB" id="FungiDB:HMPREF1541_04477"/>